<comment type="caution">
    <text evidence="3">The sequence shown here is derived from an EMBL/GenBank/DDBJ whole genome shotgun (WGS) entry which is preliminary data.</text>
</comment>
<protein>
    <submittedName>
        <fullName evidence="3">Universal stress protein</fullName>
    </submittedName>
</protein>
<dbReference type="InterPro" id="IPR006016">
    <property type="entry name" value="UspA"/>
</dbReference>
<evidence type="ECO:0000259" key="2">
    <source>
        <dbReference type="Pfam" id="PF00582"/>
    </source>
</evidence>
<dbReference type="Pfam" id="PF00582">
    <property type="entry name" value="Usp"/>
    <property type="match status" value="1"/>
</dbReference>
<dbReference type="PANTHER" id="PTHR46268:SF6">
    <property type="entry name" value="UNIVERSAL STRESS PROTEIN UP12"/>
    <property type="match status" value="1"/>
</dbReference>
<evidence type="ECO:0000256" key="1">
    <source>
        <dbReference type="ARBA" id="ARBA00008791"/>
    </source>
</evidence>
<feature type="domain" description="UspA" evidence="2">
    <location>
        <begin position="5"/>
        <end position="143"/>
    </location>
</feature>
<accession>A0A6I2UN42</accession>
<dbReference type="EMBL" id="VUNL01000001">
    <property type="protein sequence ID" value="MSV23628.1"/>
    <property type="molecule type" value="Genomic_DNA"/>
</dbReference>
<evidence type="ECO:0000313" key="3">
    <source>
        <dbReference type="EMBL" id="MSV23628.1"/>
    </source>
</evidence>
<organism evidence="3 4">
    <name type="scientific">Selenomonas montiformis</name>
    <dbReference type="NCBI Taxonomy" id="2652285"/>
    <lineage>
        <taxon>Bacteria</taxon>
        <taxon>Bacillati</taxon>
        <taxon>Bacillota</taxon>
        <taxon>Negativicutes</taxon>
        <taxon>Selenomonadales</taxon>
        <taxon>Selenomonadaceae</taxon>
        <taxon>Selenomonas</taxon>
    </lineage>
</organism>
<comment type="similarity">
    <text evidence="1">Belongs to the universal stress protein A family.</text>
</comment>
<dbReference type="SUPFAM" id="SSF52402">
    <property type="entry name" value="Adenine nucleotide alpha hydrolases-like"/>
    <property type="match status" value="1"/>
</dbReference>
<dbReference type="Gene3D" id="3.40.50.620">
    <property type="entry name" value="HUPs"/>
    <property type="match status" value="1"/>
</dbReference>
<dbReference type="AlphaFoldDB" id="A0A6I2UN42"/>
<reference evidence="3 4" key="1">
    <citation type="submission" date="2019-08" db="EMBL/GenBank/DDBJ databases">
        <title>In-depth cultivation of the pig gut microbiome towards novel bacterial diversity and tailored functional studies.</title>
        <authorList>
            <person name="Wylensek D."/>
            <person name="Hitch T.C.A."/>
            <person name="Clavel T."/>
        </authorList>
    </citation>
    <scope>NUCLEOTIDE SEQUENCE [LARGE SCALE GENOMIC DNA]</scope>
    <source>
        <strain evidence="4">WCA-380-WT-3B3</strain>
    </source>
</reference>
<dbReference type="Proteomes" id="UP000430222">
    <property type="component" value="Unassembled WGS sequence"/>
</dbReference>
<keyword evidence="4" id="KW-1185">Reference proteome</keyword>
<dbReference type="PANTHER" id="PTHR46268">
    <property type="entry name" value="STRESS RESPONSE PROTEIN NHAX"/>
    <property type="match status" value="1"/>
</dbReference>
<dbReference type="RefSeq" id="WP_154619393.1">
    <property type="nucleotide sequence ID" value="NZ_CBCTNG010000013.1"/>
</dbReference>
<gene>
    <name evidence="3" type="ORF">FYJ78_00140</name>
</gene>
<dbReference type="PRINTS" id="PR01438">
    <property type="entry name" value="UNVRSLSTRESS"/>
</dbReference>
<name>A0A6I2UN42_9FIRM</name>
<dbReference type="InterPro" id="IPR014729">
    <property type="entry name" value="Rossmann-like_a/b/a_fold"/>
</dbReference>
<proteinExistence type="inferred from homology"/>
<evidence type="ECO:0000313" key="4">
    <source>
        <dbReference type="Proteomes" id="UP000430222"/>
    </source>
</evidence>
<dbReference type="InterPro" id="IPR006015">
    <property type="entry name" value="Universal_stress_UspA"/>
</dbReference>
<dbReference type="CDD" id="cd00293">
    <property type="entry name" value="USP-like"/>
    <property type="match status" value="1"/>
</dbReference>
<sequence length="143" mass="15073">MKKLTRILVPVDGSEGSERAAELAAELAAVSGASLDVLHVTYFDRETDASEESWLPDSIAGPVGEAERRALERAAGQIPASVKAAYHHRTGIPADEILRFAEEKGHELIVVGGRGLSGVKGFLLGSVSQEIVERATVSVAVAK</sequence>